<organism evidence="3 4">
    <name type="scientific">Haloarcula onubensis</name>
    <dbReference type="NCBI Taxonomy" id="2950539"/>
    <lineage>
        <taxon>Archaea</taxon>
        <taxon>Methanobacteriati</taxon>
        <taxon>Methanobacteriota</taxon>
        <taxon>Stenosarchaea group</taxon>
        <taxon>Halobacteria</taxon>
        <taxon>Halobacteriales</taxon>
        <taxon>Haloarculaceae</taxon>
        <taxon>Haloarcula</taxon>
    </lineage>
</organism>
<keyword evidence="4" id="KW-1185">Reference proteome</keyword>
<sequence>MFEQILVPTDGSEAAGRAVDLALDIAETYDSGLHTVYVVDIGSLAADEDSDGWLIERALEADGERAITEVRERAVGADIPVESGIRYGRPYKTILQYVDDNDIDLVVLGTHGRRGLDHYLLGSVTERVVRTAPVPVLTVRATDRPATE</sequence>
<reference evidence="3 4" key="1">
    <citation type="submission" date="2022-06" db="EMBL/GenBank/DDBJ databases">
        <title>Halomicroarcula sp. a new haloarchaeum isolate from saline soil.</title>
        <authorList>
            <person name="Strakova D."/>
            <person name="Galisteo C."/>
            <person name="Sanchez-Porro C."/>
            <person name="Ventosa A."/>
        </authorList>
    </citation>
    <scope>NUCLEOTIDE SEQUENCE [LARGE SCALE GENOMIC DNA]</scope>
    <source>
        <strain evidence="3 4">S3CR25-11</strain>
    </source>
</reference>
<evidence type="ECO:0000256" key="1">
    <source>
        <dbReference type="ARBA" id="ARBA00008791"/>
    </source>
</evidence>
<proteinExistence type="inferred from homology"/>
<evidence type="ECO:0000259" key="2">
    <source>
        <dbReference type="Pfam" id="PF00582"/>
    </source>
</evidence>
<comment type="caution">
    <text evidence="3">The sequence shown here is derived from an EMBL/GenBank/DDBJ whole genome shotgun (WGS) entry which is preliminary data.</text>
</comment>
<dbReference type="Pfam" id="PF00582">
    <property type="entry name" value="Usp"/>
    <property type="match status" value="1"/>
</dbReference>
<comment type="similarity">
    <text evidence="1">Belongs to the universal stress protein A family.</text>
</comment>
<dbReference type="PRINTS" id="PR01438">
    <property type="entry name" value="UNVRSLSTRESS"/>
</dbReference>
<dbReference type="InterPro" id="IPR006015">
    <property type="entry name" value="Universal_stress_UspA"/>
</dbReference>
<dbReference type="Gene3D" id="3.40.50.620">
    <property type="entry name" value="HUPs"/>
    <property type="match status" value="1"/>
</dbReference>
<feature type="domain" description="UspA" evidence="2">
    <location>
        <begin position="1"/>
        <end position="140"/>
    </location>
</feature>
<evidence type="ECO:0000313" key="3">
    <source>
        <dbReference type="EMBL" id="MDS0282710.1"/>
    </source>
</evidence>
<protein>
    <submittedName>
        <fullName evidence="3">Universal stress protein</fullName>
    </submittedName>
</protein>
<name>A0ABU2FPN4_9EURY</name>
<dbReference type="InterPro" id="IPR014729">
    <property type="entry name" value="Rossmann-like_a/b/a_fold"/>
</dbReference>
<dbReference type="PANTHER" id="PTHR46268:SF6">
    <property type="entry name" value="UNIVERSAL STRESS PROTEIN UP12"/>
    <property type="match status" value="1"/>
</dbReference>
<dbReference type="CDD" id="cd00293">
    <property type="entry name" value="USP-like"/>
    <property type="match status" value="1"/>
</dbReference>
<dbReference type="Proteomes" id="UP001268864">
    <property type="component" value="Unassembled WGS sequence"/>
</dbReference>
<dbReference type="PANTHER" id="PTHR46268">
    <property type="entry name" value="STRESS RESPONSE PROTEIN NHAX"/>
    <property type="match status" value="1"/>
</dbReference>
<dbReference type="InterPro" id="IPR006016">
    <property type="entry name" value="UspA"/>
</dbReference>
<dbReference type="EMBL" id="JAMQOS010000003">
    <property type="protein sequence ID" value="MDS0282710.1"/>
    <property type="molecule type" value="Genomic_DNA"/>
</dbReference>
<dbReference type="RefSeq" id="WP_310900537.1">
    <property type="nucleotide sequence ID" value="NZ_JAMQOS010000003.1"/>
</dbReference>
<gene>
    <name evidence="3" type="ORF">NDI86_11295</name>
</gene>
<accession>A0ABU2FPN4</accession>
<dbReference type="SUPFAM" id="SSF52402">
    <property type="entry name" value="Adenine nucleotide alpha hydrolases-like"/>
    <property type="match status" value="1"/>
</dbReference>
<evidence type="ECO:0000313" key="4">
    <source>
        <dbReference type="Proteomes" id="UP001268864"/>
    </source>
</evidence>